<dbReference type="AlphaFoldDB" id="A0A2R6QJH6"/>
<dbReference type="OMA" id="CIVYLCK"/>
<comment type="caution">
    <text evidence="4">The sequence shown here is derived from an EMBL/GenBank/DDBJ whole genome shotgun (WGS) entry which is preliminary data.</text>
</comment>
<dbReference type="Pfam" id="PF24994">
    <property type="entry name" value="GIL1_IRKI_C"/>
    <property type="match status" value="1"/>
</dbReference>
<dbReference type="InterPro" id="IPR006943">
    <property type="entry name" value="DUF641_pln"/>
</dbReference>
<gene>
    <name evidence="4" type="ORF">CEY00_Acc16569</name>
</gene>
<reference evidence="4 5" key="1">
    <citation type="submission" date="2017-07" db="EMBL/GenBank/DDBJ databases">
        <title>An improved, manually edited Actinidia chinensis var. chinensis (kiwifruit) genome highlights the challenges associated with draft genomes and gene prediction in plants.</title>
        <authorList>
            <person name="Pilkington S."/>
            <person name="Crowhurst R."/>
            <person name="Hilario E."/>
            <person name="Nardozza S."/>
            <person name="Fraser L."/>
            <person name="Peng Y."/>
            <person name="Gunaseelan K."/>
            <person name="Simpson R."/>
            <person name="Tahir J."/>
            <person name="Deroles S."/>
            <person name="Templeton K."/>
            <person name="Luo Z."/>
            <person name="Davy M."/>
            <person name="Cheng C."/>
            <person name="Mcneilage M."/>
            <person name="Scaglione D."/>
            <person name="Liu Y."/>
            <person name="Zhang Q."/>
            <person name="Datson P."/>
            <person name="De Silva N."/>
            <person name="Gardiner S."/>
            <person name="Bassett H."/>
            <person name="Chagne D."/>
            <person name="Mccallum J."/>
            <person name="Dzierzon H."/>
            <person name="Deng C."/>
            <person name="Wang Y.-Y."/>
            <person name="Barron N."/>
            <person name="Manako K."/>
            <person name="Bowen J."/>
            <person name="Foster T."/>
            <person name="Erridge Z."/>
            <person name="Tiffin H."/>
            <person name="Waite C."/>
            <person name="Davies K."/>
            <person name="Grierson E."/>
            <person name="Laing W."/>
            <person name="Kirk R."/>
            <person name="Chen X."/>
            <person name="Wood M."/>
            <person name="Montefiori M."/>
            <person name="Brummell D."/>
            <person name="Schwinn K."/>
            <person name="Catanach A."/>
            <person name="Fullerton C."/>
            <person name="Li D."/>
            <person name="Meiyalaghan S."/>
            <person name="Nieuwenhuizen N."/>
            <person name="Read N."/>
            <person name="Prakash R."/>
            <person name="Hunter D."/>
            <person name="Zhang H."/>
            <person name="Mckenzie M."/>
            <person name="Knabel M."/>
            <person name="Harris A."/>
            <person name="Allan A."/>
            <person name="Chen A."/>
            <person name="Janssen B."/>
            <person name="Plunkett B."/>
            <person name="Dwamena C."/>
            <person name="Voogd C."/>
            <person name="Leif D."/>
            <person name="Lafferty D."/>
            <person name="Souleyre E."/>
            <person name="Varkonyi-Gasic E."/>
            <person name="Gambi F."/>
            <person name="Hanley J."/>
            <person name="Yao J.-L."/>
            <person name="Cheung J."/>
            <person name="David K."/>
            <person name="Warren B."/>
            <person name="Marsh K."/>
            <person name="Snowden K."/>
            <person name="Lin-Wang K."/>
            <person name="Brian L."/>
            <person name="Martinez-Sanchez M."/>
            <person name="Wang M."/>
            <person name="Ileperuma N."/>
            <person name="Macnee N."/>
            <person name="Campin R."/>
            <person name="Mcatee P."/>
            <person name="Drummond R."/>
            <person name="Espley R."/>
            <person name="Ireland H."/>
            <person name="Wu R."/>
            <person name="Atkinson R."/>
            <person name="Karunairetnam S."/>
            <person name="Bulley S."/>
            <person name="Chunkath S."/>
            <person name="Hanley Z."/>
            <person name="Storey R."/>
            <person name="Thrimawithana A."/>
            <person name="Thomson S."/>
            <person name="David C."/>
            <person name="Testolin R."/>
        </authorList>
    </citation>
    <scope>NUCLEOTIDE SEQUENCE [LARGE SCALE GENOMIC DNA]</scope>
    <source>
        <strain evidence="5">cv. Red5</strain>
        <tissue evidence="4">Young leaf</tissue>
    </source>
</reference>
<keyword evidence="1" id="KW-0175">Coiled coil</keyword>
<proteinExistence type="predicted"/>
<dbReference type="GO" id="GO:0009959">
    <property type="term" value="P:negative gravitropism"/>
    <property type="evidence" value="ECO:0007669"/>
    <property type="project" value="InterPro"/>
</dbReference>
<dbReference type="STRING" id="1590841.A0A2R6QJH6"/>
<feature type="domain" description="GIL1/IRKI C-terminal" evidence="3">
    <location>
        <begin position="376"/>
        <end position="432"/>
    </location>
</feature>
<reference evidence="5" key="2">
    <citation type="journal article" date="2018" name="BMC Genomics">
        <title>A manually annotated Actinidia chinensis var. chinensis (kiwifruit) genome highlights the challenges associated with draft genomes and gene prediction in plants.</title>
        <authorList>
            <person name="Pilkington S.M."/>
            <person name="Crowhurst R."/>
            <person name="Hilario E."/>
            <person name="Nardozza S."/>
            <person name="Fraser L."/>
            <person name="Peng Y."/>
            <person name="Gunaseelan K."/>
            <person name="Simpson R."/>
            <person name="Tahir J."/>
            <person name="Deroles S.C."/>
            <person name="Templeton K."/>
            <person name="Luo Z."/>
            <person name="Davy M."/>
            <person name="Cheng C."/>
            <person name="McNeilage M."/>
            <person name="Scaglione D."/>
            <person name="Liu Y."/>
            <person name="Zhang Q."/>
            <person name="Datson P."/>
            <person name="De Silva N."/>
            <person name="Gardiner S.E."/>
            <person name="Bassett H."/>
            <person name="Chagne D."/>
            <person name="McCallum J."/>
            <person name="Dzierzon H."/>
            <person name="Deng C."/>
            <person name="Wang Y.Y."/>
            <person name="Barron L."/>
            <person name="Manako K."/>
            <person name="Bowen J."/>
            <person name="Foster T.M."/>
            <person name="Erridge Z.A."/>
            <person name="Tiffin H."/>
            <person name="Waite C.N."/>
            <person name="Davies K.M."/>
            <person name="Grierson E.P."/>
            <person name="Laing W.A."/>
            <person name="Kirk R."/>
            <person name="Chen X."/>
            <person name="Wood M."/>
            <person name="Montefiori M."/>
            <person name="Brummell D.A."/>
            <person name="Schwinn K.E."/>
            <person name="Catanach A."/>
            <person name="Fullerton C."/>
            <person name="Li D."/>
            <person name="Meiyalaghan S."/>
            <person name="Nieuwenhuizen N."/>
            <person name="Read N."/>
            <person name="Prakash R."/>
            <person name="Hunter D."/>
            <person name="Zhang H."/>
            <person name="McKenzie M."/>
            <person name="Knabel M."/>
            <person name="Harris A."/>
            <person name="Allan A.C."/>
            <person name="Gleave A."/>
            <person name="Chen A."/>
            <person name="Janssen B.J."/>
            <person name="Plunkett B."/>
            <person name="Ampomah-Dwamena C."/>
            <person name="Voogd C."/>
            <person name="Leif D."/>
            <person name="Lafferty D."/>
            <person name="Souleyre E.J.F."/>
            <person name="Varkonyi-Gasic E."/>
            <person name="Gambi F."/>
            <person name="Hanley J."/>
            <person name="Yao J.L."/>
            <person name="Cheung J."/>
            <person name="David K.M."/>
            <person name="Warren B."/>
            <person name="Marsh K."/>
            <person name="Snowden K.C."/>
            <person name="Lin-Wang K."/>
            <person name="Brian L."/>
            <person name="Martinez-Sanchez M."/>
            <person name="Wang M."/>
            <person name="Ileperuma N."/>
            <person name="Macnee N."/>
            <person name="Campin R."/>
            <person name="McAtee P."/>
            <person name="Drummond R.S.M."/>
            <person name="Espley R.V."/>
            <person name="Ireland H.S."/>
            <person name="Wu R."/>
            <person name="Atkinson R.G."/>
            <person name="Karunairetnam S."/>
            <person name="Bulley S."/>
            <person name="Chunkath S."/>
            <person name="Hanley Z."/>
            <person name="Storey R."/>
            <person name="Thrimawithana A.H."/>
            <person name="Thomson S."/>
            <person name="David C."/>
            <person name="Testolin R."/>
            <person name="Huang H."/>
            <person name="Hellens R.P."/>
            <person name="Schaffer R.J."/>
        </authorList>
    </citation>
    <scope>NUCLEOTIDE SEQUENCE [LARGE SCALE GENOMIC DNA]</scope>
    <source>
        <strain evidence="5">cv. Red5</strain>
    </source>
</reference>
<organism evidence="4 5">
    <name type="scientific">Actinidia chinensis var. chinensis</name>
    <name type="common">Chinese soft-hair kiwi</name>
    <dbReference type="NCBI Taxonomy" id="1590841"/>
    <lineage>
        <taxon>Eukaryota</taxon>
        <taxon>Viridiplantae</taxon>
        <taxon>Streptophyta</taxon>
        <taxon>Embryophyta</taxon>
        <taxon>Tracheophyta</taxon>
        <taxon>Spermatophyta</taxon>
        <taxon>Magnoliopsida</taxon>
        <taxon>eudicotyledons</taxon>
        <taxon>Gunneridae</taxon>
        <taxon>Pentapetalae</taxon>
        <taxon>asterids</taxon>
        <taxon>Ericales</taxon>
        <taxon>Actinidiaceae</taxon>
        <taxon>Actinidia</taxon>
    </lineage>
</organism>
<dbReference type="Gramene" id="PSS09546">
    <property type="protein sequence ID" value="PSS09546"/>
    <property type="gene ID" value="CEY00_Acc16569"/>
</dbReference>
<accession>A0A2R6QJH6</accession>
<protein>
    <submittedName>
        <fullName evidence="4">IRK-interacting protein</fullName>
    </submittedName>
</protein>
<name>A0A2R6QJH6_ACTCC</name>
<dbReference type="Pfam" id="PF04859">
    <property type="entry name" value="DUF641"/>
    <property type="match status" value="1"/>
</dbReference>
<evidence type="ECO:0000256" key="1">
    <source>
        <dbReference type="SAM" id="Coils"/>
    </source>
</evidence>
<evidence type="ECO:0000259" key="2">
    <source>
        <dbReference type="Pfam" id="PF04859"/>
    </source>
</evidence>
<dbReference type="FunCoup" id="A0A2R6QJH6">
    <property type="interactions" value="7"/>
</dbReference>
<dbReference type="InterPro" id="IPR040225">
    <property type="entry name" value="GIL1-like"/>
</dbReference>
<dbReference type="GO" id="GO:0009639">
    <property type="term" value="P:response to red or far red light"/>
    <property type="evidence" value="ECO:0007669"/>
    <property type="project" value="InterPro"/>
</dbReference>
<dbReference type="InParanoid" id="A0A2R6QJH6"/>
<dbReference type="PANTHER" id="PTHR31161">
    <property type="entry name" value="PROTEIN GRAVITROPIC IN THE LIGHT 1"/>
    <property type="match status" value="1"/>
</dbReference>
<sequence>MDCATKPPSKSSSNISDIVSKFAKVCRFRSIGVFSTESPSHDHHHNNNGICNALLTEDSSDATGEGECDMERIHPHPLEIQPKTTQCGNVEILKLFDTISALKLAYVRFQEAHIPNDPAKIKAANELVVAELEVLKKIKRAFKEVDSISAGSALLLAEVQVHEKFLEKLKFQVKVKNNEILELQQELQDLDLKNRELLEVFKQKERESIGILNLPSFEDVFKIASKAIHDFAKPLISLMKASGWDLDQAADFIEASVVYSRRSHKKYAFEAYIARKMFYKMPSQSYNVDSVLRSEDPIDALISDPHSAFAKFCRTKYLSVVHPMMEASFFGNLDHRTFVSSGRHPRTLFYQAFVKMARWVWVLQGIVASSEPKAEMYRVERGSEFSDVCMESVQEFNGDTIGSDEGRSRFKVEFMVMPGFKIGETLVRSKVYLSAMRSVNTRKRDALANW</sequence>
<dbReference type="OrthoDB" id="1915848at2759"/>
<evidence type="ECO:0000313" key="5">
    <source>
        <dbReference type="Proteomes" id="UP000241394"/>
    </source>
</evidence>
<dbReference type="Proteomes" id="UP000241394">
    <property type="component" value="Chromosome LG15"/>
</dbReference>
<dbReference type="EMBL" id="NKQK01000015">
    <property type="protein sequence ID" value="PSS09546.1"/>
    <property type="molecule type" value="Genomic_DNA"/>
</dbReference>
<evidence type="ECO:0000313" key="4">
    <source>
        <dbReference type="EMBL" id="PSS09546.1"/>
    </source>
</evidence>
<feature type="coiled-coil region" evidence="1">
    <location>
        <begin position="166"/>
        <end position="207"/>
    </location>
</feature>
<feature type="domain" description="DUF641" evidence="2">
    <location>
        <begin position="87"/>
        <end position="197"/>
    </location>
</feature>
<dbReference type="InterPro" id="IPR056813">
    <property type="entry name" value="GIL1_IRKI_C"/>
</dbReference>
<evidence type="ECO:0000259" key="3">
    <source>
        <dbReference type="Pfam" id="PF24994"/>
    </source>
</evidence>
<keyword evidence="5" id="KW-1185">Reference proteome</keyword>